<gene>
    <name evidence="1" type="ORF">CEPIT_LOCUS23072</name>
</gene>
<dbReference type="Proteomes" id="UP001152523">
    <property type="component" value="Unassembled WGS sequence"/>
</dbReference>
<name>A0AAV0EEY0_9ASTE</name>
<proteinExistence type="predicted"/>
<organism evidence="1 2">
    <name type="scientific">Cuscuta epithymum</name>
    <dbReference type="NCBI Taxonomy" id="186058"/>
    <lineage>
        <taxon>Eukaryota</taxon>
        <taxon>Viridiplantae</taxon>
        <taxon>Streptophyta</taxon>
        <taxon>Embryophyta</taxon>
        <taxon>Tracheophyta</taxon>
        <taxon>Spermatophyta</taxon>
        <taxon>Magnoliopsida</taxon>
        <taxon>eudicotyledons</taxon>
        <taxon>Gunneridae</taxon>
        <taxon>Pentapetalae</taxon>
        <taxon>asterids</taxon>
        <taxon>lamiids</taxon>
        <taxon>Solanales</taxon>
        <taxon>Convolvulaceae</taxon>
        <taxon>Cuscuteae</taxon>
        <taxon>Cuscuta</taxon>
        <taxon>Cuscuta subgen. Cuscuta</taxon>
    </lineage>
</organism>
<accession>A0AAV0EEY0</accession>
<protein>
    <submittedName>
        <fullName evidence="1">Uncharacterized protein</fullName>
    </submittedName>
</protein>
<evidence type="ECO:0000313" key="1">
    <source>
        <dbReference type="EMBL" id="CAH9120513.1"/>
    </source>
</evidence>
<keyword evidence="2" id="KW-1185">Reference proteome</keyword>
<dbReference type="AlphaFoldDB" id="A0AAV0EEY0"/>
<dbReference type="EMBL" id="CAMAPF010000915">
    <property type="protein sequence ID" value="CAH9120513.1"/>
    <property type="molecule type" value="Genomic_DNA"/>
</dbReference>
<evidence type="ECO:0000313" key="2">
    <source>
        <dbReference type="Proteomes" id="UP001152523"/>
    </source>
</evidence>
<reference evidence="1" key="1">
    <citation type="submission" date="2022-07" db="EMBL/GenBank/DDBJ databases">
        <authorList>
            <person name="Macas J."/>
            <person name="Novak P."/>
            <person name="Neumann P."/>
        </authorList>
    </citation>
    <scope>NUCLEOTIDE SEQUENCE</scope>
</reference>
<sequence>MDRRAAMAAMPYMGGGELLPLPPSIYLQVDECKSIPAVAAAFVGGQQCIFRFRVFRLLLYRRGGRSKGGYIHIITSGGGRGR</sequence>
<comment type="caution">
    <text evidence="1">The sequence shown here is derived from an EMBL/GenBank/DDBJ whole genome shotgun (WGS) entry which is preliminary data.</text>
</comment>